<feature type="domain" description="Ig-like" evidence="3">
    <location>
        <begin position="40"/>
        <end position="113"/>
    </location>
</feature>
<dbReference type="InterPro" id="IPR036116">
    <property type="entry name" value="FN3_sf"/>
</dbReference>
<reference evidence="5 6" key="2">
    <citation type="submission" date="2018-11" db="EMBL/GenBank/DDBJ databases">
        <authorList>
            <consortium name="Pathogen Informatics"/>
        </authorList>
    </citation>
    <scope>NUCLEOTIDE SEQUENCE [LARGE SCALE GENOMIC DNA]</scope>
</reference>
<dbReference type="InterPro" id="IPR050964">
    <property type="entry name" value="Striated_Muscle_Regulatory"/>
</dbReference>
<evidence type="ECO:0000256" key="2">
    <source>
        <dbReference type="SAM" id="MobiDB-lite"/>
    </source>
</evidence>
<keyword evidence="6" id="KW-1185">Reference proteome</keyword>
<organism evidence="7">
    <name type="scientific">Gongylonema pulchrum</name>
    <dbReference type="NCBI Taxonomy" id="637853"/>
    <lineage>
        <taxon>Eukaryota</taxon>
        <taxon>Metazoa</taxon>
        <taxon>Ecdysozoa</taxon>
        <taxon>Nematoda</taxon>
        <taxon>Chromadorea</taxon>
        <taxon>Rhabditida</taxon>
        <taxon>Spirurina</taxon>
        <taxon>Spiruromorpha</taxon>
        <taxon>Spiruroidea</taxon>
        <taxon>Gongylonematidae</taxon>
        <taxon>Gongylonema</taxon>
    </lineage>
</organism>
<sequence>MIYEVDLFDLINSFTAFAATHCASLPRESLDWATLPSHPPPIIEHGHSNQTLMVGAAAILPCKASGRSTPQISWLKSGEQIDLDGPEYEARFKQLEHTNPSVTFSRMPDVSTFPSAPGKPSFRNVTEDGVDLEWTAPESNGAALVNGYLLQYFSPEMGETWFNVPDYISGPRYRVENLKPLHSYVFIVRAENSQGIGPPSPMSDAIRTKPRKEESERQRANANMDLDIARQRIASEQLIKLEEARTINATAVKLTWK</sequence>
<dbReference type="EMBL" id="UYRT01091408">
    <property type="protein sequence ID" value="VDN37066.1"/>
    <property type="molecule type" value="Genomic_DNA"/>
</dbReference>
<dbReference type="OrthoDB" id="428111at2759"/>
<dbReference type="InterPro" id="IPR013783">
    <property type="entry name" value="Ig-like_fold"/>
</dbReference>
<dbReference type="PANTHER" id="PTHR13817:SF172">
    <property type="entry name" value="IG-LIKE DOMAIN-CONTAINING PROTEIN"/>
    <property type="match status" value="1"/>
</dbReference>
<keyword evidence="1" id="KW-0677">Repeat</keyword>
<gene>
    <name evidence="5" type="ORF">GPUH_LOCUS20901</name>
</gene>
<proteinExistence type="predicted"/>
<feature type="domain" description="Fibronectin type-III" evidence="4">
    <location>
        <begin position="116"/>
        <end position="211"/>
    </location>
</feature>
<dbReference type="SUPFAM" id="SSF48726">
    <property type="entry name" value="Immunoglobulin"/>
    <property type="match status" value="1"/>
</dbReference>
<dbReference type="GO" id="GO:0045214">
    <property type="term" value="P:sarcomere organization"/>
    <property type="evidence" value="ECO:0007669"/>
    <property type="project" value="TreeGrafter"/>
</dbReference>
<dbReference type="InterPro" id="IPR036179">
    <property type="entry name" value="Ig-like_dom_sf"/>
</dbReference>
<dbReference type="WBParaSite" id="GPUH_0002092601-mRNA-1">
    <property type="protein sequence ID" value="GPUH_0002092601-mRNA-1"/>
    <property type="gene ID" value="GPUH_0002092601"/>
</dbReference>
<dbReference type="SUPFAM" id="SSF49265">
    <property type="entry name" value="Fibronectin type III"/>
    <property type="match status" value="1"/>
</dbReference>
<dbReference type="GO" id="GO:0031430">
    <property type="term" value="C:M band"/>
    <property type="evidence" value="ECO:0007669"/>
    <property type="project" value="TreeGrafter"/>
</dbReference>
<dbReference type="SMART" id="SM00060">
    <property type="entry name" value="FN3"/>
    <property type="match status" value="1"/>
</dbReference>
<dbReference type="Gene3D" id="2.60.40.10">
    <property type="entry name" value="Immunoglobulins"/>
    <property type="match status" value="2"/>
</dbReference>
<dbReference type="Proteomes" id="UP000271098">
    <property type="component" value="Unassembled WGS sequence"/>
</dbReference>
<protein>
    <submittedName>
        <fullName evidence="7">Fibronectin type-III domain-containing protein</fullName>
    </submittedName>
</protein>
<evidence type="ECO:0000313" key="6">
    <source>
        <dbReference type="Proteomes" id="UP000271098"/>
    </source>
</evidence>
<evidence type="ECO:0000313" key="5">
    <source>
        <dbReference type="EMBL" id="VDN37066.1"/>
    </source>
</evidence>
<dbReference type="CDD" id="cd00063">
    <property type="entry name" value="FN3"/>
    <property type="match status" value="1"/>
</dbReference>
<evidence type="ECO:0000259" key="3">
    <source>
        <dbReference type="PROSITE" id="PS50835"/>
    </source>
</evidence>
<dbReference type="Pfam" id="PF07679">
    <property type="entry name" value="I-set"/>
    <property type="match status" value="1"/>
</dbReference>
<reference evidence="7" key="1">
    <citation type="submission" date="2016-06" db="UniProtKB">
        <authorList>
            <consortium name="WormBaseParasite"/>
        </authorList>
    </citation>
    <scope>IDENTIFICATION</scope>
</reference>
<dbReference type="PROSITE" id="PS50835">
    <property type="entry name" value="IG_LIKE"/>
    <property type="match status" value="1"/>
</dbReference>
<dbReference type="InterPro" id="IPR007110">
    <property type="entry name" value="Ig-like_dom"/>
</dbReference>
<dbReference type="InterPro" id="IPR013098">
    <property type="entry name" value="Ig_I-set"/>
</dbReference>
<dbReference type="PROSITE" id="PS50853">
    <property type="entry name" value="FN3"/>
    <property type="match status" value="1"/>
</dbReference>
<accession>A0A183EIW0</accession>
<dbReference type="InterPro" id="IPR003961">
    <property type="entry name" value="FN3_dom"/>
</dbReference>
<evidence type="ECO:0000259" key="4">
    <source>
        <dbReference type="PROSITE" id="PS50853"/>
    </source>
</evidence>
<dbReference type="Pfam" id="PF00041">
    <property type="entry name" value="fn3"/>
    <property type="match status" value="1"/>
</dbReference>
<dbReference type="PRINTS" id="PR00014">
    <property type="entry name" value="FNTYPEIII"/>
</dbReference>
<dbReference type="PANTHER" id="PTHR13817">
    <property type="entry name" value="TITIN"/>
    <property type="match status" value="1"/>
</dbReference>
<evidence type="ECO:0000256" key="1">
    <source>
        <dbReference type="ARBA" id="ARBA00022737"/>
    </source>
</evidence>
<dbReference type="AlphaFoldDB" id="A0A183EIW0"/>
<name>A0A183EIW0_9BILA</name>
<feature type="region of interest" description="Disordered" evidence="2">
    <location>
        <begin position="195"/>
        <end position="221"/>
    </location>
</feature>
<evidence type="ECO:0000313" key="7">
    <source>
        <dbReference type="WBParaSite" id="GPUH_0002092601-mRNA-1"/>
    </source>
</evidence>